<keyword evidence="1" id="KW-1133">Transmembrane helix</keyword>
<reference evidence="2" key="1">
    <citation type="journal article" date="2020" name="Nature">
        <title>Giant virus diversity and host interactions through global metagenomics.</title>
        <authorList>
            <person name="Schulz F."/>
            <person name="Roux S."/>
            <person name="Paez-Espino D."/>
            <person name="Jungbluth S."/>
            <person name="Walsh D.A."/>
            <person name="Denef V.J."/>
            <person name="McMahon K.D."/>
            <person name="Konstantinidis K.T."/>
            <person name="Eloe-Fadrosh E.A."/>
            <person name="Kyrpides N.C."/>
            <person name="Woyke T."/>
        </authorList>
    </citation>
    <scope>NUCLEOTIDE SEQUENCE</scope>
    <source>
        <strain evidence="2">GVMAG-M-3300020727-4</strain>
    </source>
</reference>
<keyword evidence="1" id="KW-0472">Membrane</keyword>
<evidence type="ECO:0000256" key="1">
    <source>
        <dbReference type="SAM" id="Phobius"/>
    </source>
</evidence>
<name>A0A6C0CF56_9ZZZZ</name>
<sequence>MSCENINNNADIKQASYDALNSFYENIYNVYKTQSDSIISTQIKNEASNIYRPKNKTEIFSDEFKNVYSDKINTNLNNIDYGLYNLYLSDPNSNIYANCVLQTGNKWFTTSYDYNKCTIVDNIDLPRTIVQKNDAFFTNFTSKDKSKPAKSLYASNINKAYCENRWYDWIITPNYYLGNTYFKDIGKYTDLDVNKCYKPCEGDYMPFMTEKNEFMCIPKKYYGSGIFNNKYMFCPLGLINLIGNFAATLKPENNAHDKNGINANNDYNFILYKLILEYNLKTNVDSNIYSVQENISNIAINYNNVKDDFKDIFYEFNNSINDNILKNFINSQNQDYYYSPNFTYKSPLFNEKDPEMYTLKGLQANNLLTDPILIHTWVLANIFKPYPVDSNIDKRGLSSQTKITYNNNSTSRLLYDALYEKMTDNDDSLRHYKASRLKNIFFKAVNICYDNMTDFSKNIILNTINALNNNKLISYIYSEKLYLTTGHMLTGVLTNFQNFNIGINDIQTLKQVLTQTELEKFVPYKYYDDKNIADIKKNYTFVDITKGDNINSPTLEFNNYLFAYEDLEKQSCLPGNMFDNKTNTCKPIPPKPDAGTIDNTDNFDDGLQIPRLKTIFYQFLKIIIAIIIIYVIYFLYNIWYESIVEFFNYAYLKTVSAGYGVSSFLNEDKKSDNEYYKQKLLLENLKINKEKLDDYIERLPKKSK</sequence>
<feature type="transmembrane region" description="Helical" evidence="1">
    <location>
        <begin position="615"/>
        <end position="636"/>
    </location>
</feature>
<organism evidence="2">
    <name type="scientific">viral metagenome</name>
    <dbReference type="NCBI Taxonomy" id="1070528"/>
    <lineage>
        <taxon>unclassified sequences</taxon>
        <taxon>metagenomes</taxon>
        <taxon>organismal metagenomes</taxon>
    </lineage>
</organism>
<dbReference type="EMBL" id="MN739405">
    <property type="protein sequence ID" value="QHT03071.1"/>
    <property type="molecule type" value="Genomic_DNA"/>
</dbReference>
<keyword evidence="1" id="KW-0812">Transmembrane</keyword>
<dbReference type="AlphaFoldDB" id="A0A6C0CF56"/>
<protein>
    <submittedName>
        <fullName evidence="2">Uncharacterized protein</fullName>
    </submittedName>
</protein>
<evidence type="ECO:0000313" key="2">
    <source>
        <dbReference type="EMBL" id="QHT03071.1"/>
    </source>
</evidence>
<accession>A0A6C0CF56</accession>
<proteinExistence type="predicted"/>